<evidence type="ECO:0000256" key="1">
    <source>
        <dbReference type="SAM" id="Phobius"/>
    </source>
</evidence>
<reference evidence="2" key="1">
    <citation type="journal article" date="2020" name="mSystems">
        <title>Genome- and Community-Level Interaction Insights into Carbon Utilization and Element Cycling Functions of Hydrothermarchaeota in Hydrothermal Sediment.</title>
        <authorList>
            <person name="Zhou Z."/>
            <person name="Liu Y."/>
            <person name="Xu W."/>
            <person name="Pan J."/>
            <person name="Luo Z.H."/>
            <person name="Li M."/>
        </authorList>
    </citation>
    <scope>NUCLEOTIDE SEQUENCE [LARGE SCALE GENOMIC DNA]</scope>
    <source>
        <strain evidence="2">SpSt-23</strain>
    </source>
</reference>
<proteinExistence type="predicted"/>
<evidence type="ECO:0000313" key="2">
    <source>
        <dbReference type="EMBL" id="HEF87896.1"/>
    </source>
</evidence>
<evidence type="ECO:0008006" key="3">
    <source>
        <dbReference type="Google" id="ProtNLM"/>
    </source>
</evidence>
<feature type="transmembrane region" description="Helical" evidence="1">
    <location>
        <begin position="20"/>
        <end position="40"/>
    </location>
</feature>
<keyword evidence="1" id="KW-0472">Membrane</keyword>
<sequence>MSSAKPEPVLRFGRRLINTINSLVIVLTSVILLVTLGLIAKDTYYLVSNFNQLDFTYIQSMANEVVFLFVYIEIIRSAIVAKKHPEMYIVALAEVGFIVTIRDVIRSSILQSEEGVFLASLSVLVFAVILLLMYKYIVPSRVPPGSE</sequence>
<dbReference type="EMBL" id="DSJT01000035">
    <property type="protein sequence ID" value="HEF87896.1"/>
    <property type="molecule type" value="Genomic_DNA"/>
</dbReference>
<keyword evidence="1" id="KW-1133">Transmembrane helix</keyword>
<gene>
    <name evidence="2" type="ORF">ENP55_06465</name>
</gene>
<accession>A0A7C2BM17</accession>
<keyword evidence="1" id="KW-0812">Transmembrane</keyword>
<name>A0A7C2BM17_9CREN</name>
<comment type="caution">
    <text evidence="2">The sequence shown here is derived from an EMBL/GenBank/DDBJ whole genome shotgun (WGS) entry which is preliminary data.</text>
</comment>
<protein>
    <recommendedName>
        <fullName evidence="3">Phosphate-starvation-inducible PsiE family protein</fullName>
    </recommendedName>
</protein>
<feature type="transmembrane region" description="Helical" evidence="1">
    <location>
        <begin position="61"/>
        <end position="81"/>
    </location>
</feature>
<dbReference type="AlphaFoldDB" id="A0A7C2BM17"/>
<feature type="transmembrane region" description="Helical" evidence="1">
    <location>
        <begin position="117"/>
        <end position="137"/>
    </location>
</feature>
<organism evidence="2">
    <name type="scientific">Thermosphaera aggregans</name>
    <dbReference type="NCBI Taxonomy" id="54254"/>
    <lineage>
        <taxon>Archaea</taxon>
        <taxon>Thermoproteota</taxon>
        <taxon>Thermoprotei</taxon>
        <taxon>Desulfurococcales</taxon>
        <taxon>Desulfurococcaceae</taxon>
        <taxon>Thermosphaera</taxon>
    </lineage>
</organism>
<feature type="transmembrane region" description="Helical" evidence="1">
    <location>
        <begin position="87"/>
        <end position="105"/>
    </location>
</feature>